<keyword evidence="4" id="KW-0274">FAD</keyword>
<dbReference type="PROSITE" id="PS00862">
    <property type="entry name" value="OX2_COVAL_FAD"/>
    <property type="match status" value="1"/>
</dbReference>
<dbReference type="InterPro" id="IPR016166">
    <property type="entry name" value="FAD-bd_PCMH"/>
</dbReference>
<sequence length="500" mass="51796">MISRRTLLGAGAATLGLTTLGVTRAPALTSTQWSSLASRLTGTLVLPTDSTYATAKQIELMQFDSINPQAIAYCATPADVSLCLGFAQQNGVSISVRSGGHSLGGYSLGRGLVVDVSRMNSVSISGGSVQVGAGAENVDVLDALAPSGLALVGGACPTVGAGGFVQGGGLGFLSRSYGMACDQLTAVQLVTASGRQLTASATQNTDLFWALRGGGGGNFGVVTGYTFAPAQLSMVSINNLVFDPANTVDMLDGFQNWLVDAPWTIGGAAVVALNDAAAGNPVSPTVLLVSTGTATELAAEVTRLLTYTGAAVAQNPATMPYQALMTNIYGCASLTELQCHLVTAPSGQLPRTAYARERSRLFSGPVSRDMWSAALSVFDKDRMTGQTHELQVISMGGAVGDLARTDTAFVHRDSLFTTVFSGVVQGSSASTTAAGTAQAWVDAGFNAIDPYSNGETYQNFIDPELSGWRSAYYAENYSRLASIKQSYDPNGVFRFAQSIL</sequence>
<dbReference type="SUPFAM" id="SSF56176">
    <property type="entry name" value="FAD-binding/transporter-associated domain-like"/>
    <property type="match status" value="1"/>
</dbReference>
<organism evidence="7 8">
    <name type="scientific">Streptacidiphilus jiangxiensis</name>
    <dbReference type="NCBI Taxonomy" id="235985"/>
    <lineage>
        <taxon>Bacteria</taxon>
        <taxon>Bacillati</taxon>
        <taxon>Actinomycetota</taxon>
        <taxon>Actinomycetes</taxon>
        <taxon>Kitasatosporales</taxon>
        <taxon>Streptomycetaceae</taxon>
        <taxon>Streptacidiphilus</taxon>
    </lineage>
</organism>
<comment type="cofactor">
    <cofactor evidence="1">
        <name>FAD</name>
        <dbReference type="ChEBI" id="CHEBI:57692"/>
    </cofactor>
</comment>
<dbReference type="STRING" id="235985.SAMN05414137_10458"/>
<dbReference type="InterPro" id="IPR006311">
    <property type="entry name" value="TAT_signal"/>
</dbReference>
<reference evidence="8" key="1">
    <citation type="submission" date="2016-10" db="EMBL/GenBank/DDBJ databases">
        <authorList>
            <person name="Varghese N."/>
        </authorList>
    </citation>
    <scope>NUCLEOTIDE SEQUENCE [LARGE SCALE GENOMIC DNA]</scope>
    <source>
        <strain evidence="8">DSM 45096 / BCRC 16803 / CGMCC 4.1857 / CIP 109030 / JCM 12277 / KCTC 19219 / NBRC 100920 / 33214</strain>
    </source>
</reference>
<dbReference type="InterPro" id="IPR016167">
    <property type="entry name" value="FAD-bd_PCMH_sub1"/>
</dbReference>
<dbReference type="InterPro" id="IPR006093">
    <property type="entry name" value="Oxy_OxRdtase_FAD_BS"/>
</dbReference>
<dbReference type="InterPro" id="IPR016169">
    <property type="entry name" value="FAD-bd_PCMH_sub2"/>
</dbReference>
<evidence type="ECO:0000256" key="5">
    <source>
        <dbReference type="ARBA" id="ARBA00023002"/>
    </source>
</evidence>
<dbReference type="AlphaFoldDB" id="A0A1H7KI02"/>
<evidence type="ECO:0000259" key="6">
    <source>
        <dbReference type="PROSITE" id="PS51387"/>
    </source>
</evidence>
<dbReference type="Pfam" id="PF08031">
    <property type="entry name" value="BBE"/>
    <property type="match status" value="1"/>
</dbReference>
<proteinExistence type="inferred from homology"/>
<dbReference type="PROSITE" id="PS51387">
    <property type="entry name" value="FAD_PCMH"/>
    <property type="match status" value="1"/>
</dbReference>
<dbReference type="GO" id="GO:0016491">
    <property type="term" value="F:oxidoreductase activity"/>
    <property type="evidence" value="ECO:0007669"/>
    <property type="project" value="UniProtKB-KW"/>
</dbReference>
<protein>
    <submittedName>
        <fullName evidence="7">FAD/FMN-containing dehydrogenase</fullName>
    </submittedName>
</protein>
<dbReference type="EMBL" id="FOAZ01000004">
    <property type="protein sequence ID" value="SEK86419.1"/>
    <property type="molecule type" value="Genomic_DNA"/>
</dbReference>
<evidence type="ECO:0000256" key="4">
    <source>
        <dbReference type="ARBA" id="ARBA00022827"/>
    </source>
</evidence>
<evidence type="ECO:0000313" key="8">
    <source>
        <dbReference type="Proteomes" id="UP000183015"/>
    </source>
</evidence>
<dbReference type="Gene3D" id="3.30.465.10">
    <property type="match status" value="1"/>
</dbReference>
<dbReference type="PROSITE" id="PS51318">
    <property type="entry name" value="TAT"/>
    <property type="match status" value="1"/>
</dbReference>
<comment type="similarity">
    <text evidence="2">Belongs to the oxygen-dependent FAD-linked oxidoreductase family.</text>
</comment>
<dbReference type="Proteomes" id="UP000183015">
    <property type="component" value="Unassembled WGS sequence"/>
</dbReference>
<evidence type="ECO:0000256" key="1">
    <source>
        <dbReference type="ARBA" id="ARBA00001974"/>
    </source>
</evidence>
<dbReference type="Gene3D" id="3.30.43.10">
    <property type="entry name" value="Uridine Diphospho-n-acetylenolpyruvylglucosamine Reductase, domain 2"/>
    <property type="match status" value="1"/>
</dbReference>
<dbReference type="InterPro" id="IPR050416">
    <property type="entry name" value="FAD-linked_Oxidoreductase"/>
</dbReference>
<dbReference type="PANTHER" id="PTHR42973">
    <property type="entry name" value="BINDING OXIDOREDUCTASE, PUTATIVE (AFU_ORTHOLOGUE AFUA_1G17690)-RELATED"/>
    <property type="match status" value="1"/>
</dbReference>
<evidence type="ECO:0000256" key="3">
    <source>
        <dbReference type="ARBA" id="ARBA00022630"/>
    </source>
</evidence>
<keyword evidence="3" id="KW-0285">Flavoprotein</keyword>
<dbReference type="Pfam" id="PF01565">
    <property type="entry name" value="FAD_binding_4"/>
    <property type="match status" value="1"/>
</dbReference>
<keyword evidence="8" id="KW-1185">Reference proteome</keyword>
<dbReference type="InterPro" id="IPR036318">
    <property type="entry name" value="FAD-bd_PCMH-like_sf"/>
</dbReference>
<evidence type="ECO:0000313" key="7">
    <source>
        <dbReference type="EMBL" id="SEK86419.1"/>
    </source>
</evidence>
<name>A0A1H7KI02_STRJI</name>
<evidence type="ECO:0000256" key="2">
    <source>
        <dbReference type="ARBA" id="ARBA00005466"/>
    </source>
</evidence>
<feature type="domain" description="FAD-binding PCMH-type" evidence="6">
    <location>
        <begin position="63"/>
        <end position="232"/>
    </location>
</feature>
<dbReference type="InterPro" id="IPR012951">
    <property type="entry name" value="BBE"/>
</dbReference>
<dbReference type="eggNOG" id="COG0277">
    <property type="taxonomic scope" value="Bacteria"/>
</dbReference>
<dbReference type="RefSeq" id="WP_042441862.1">
    <property type="nucleotide sequence ID" value="NZ_BBPN01000001.1"/>
</dbReference>
<keyword evidence="5" id="KW-0560">Oxidoreductase</keyword>
<dbReference type="PANTHER" id="PTHR42973:SF39">
    <property type="entry name" value="FAD-BINDING PCMH-TYPE DOMAIN-CONTAINING PROTEIN"/>
    <property type="match status" value="1"/>
</dbReference>
<dbReference type="GO" id="GO:0071949">
    <property type="term" value="F:FAD binding"/>
    <property type="evidence" value="ECO:0007669"/>
    <property type="project" value="InterPro"/>
</dbReference>
<dbReference type="InterPro" id="IPR006094">
    <property type="entry name" value="Oxid_FAD_bind_N"/>
</dbReference>
<dbReference type="Gene3D" id="3.40.462.20">
    <property type="match status" value="1"/>
</dbReference>
<gene>
    <name evidence="7" type="ORF">SAMN05414137_10458</name>
</gene>
<accession>A0A1H7KI02</accession>